<dbReference type="PANTHER" id="PTHR21569">
    <property type="entry name" value="RIBOSOMAL PROTEIN S9"/>
    <property type="match status" value="1"/>
</dbReference>
<dbReference type="PANTHER" id="PTHR21569:SF16">
    <property type="entry name" value="RIBOSOMAL PROTEIN S16"/>
    <property type="match status" value="1"/>
</dbReference>
<evidence type="ECO:0000256" key="2">
    <source>
        <dbReference type="ARBA" id="ARBA00022980"/>
    </source>
</evidence>
<evidence type="ECO:0000256" key="6">
    <source>
        <dbReference type="RuleBase" id="RU003815"/>
    </source>
</evidence>
<dbReference type="GO" id="GO:0003723">
    <property type="term" value="F:RNA binding"/>
    <property type="evidence" value="ECO:0007669"/>
    <property type="project" value="TreeGrafter"/>
</dbReference>
<dbReference type="GO" id="GO:0006412">
    <property type="term" value="P:translation"/>
    <property type="evidence" value="ECO:0007669"/>
    <property type="project" value="InterPro"/>
</dbReference>
<comment type="caution">
    <text evidence="7">The sequence shown here is derived from an EMBL/GenBank/DDBJ whole genome shotgun (WGS) entry which is preliminary data.</text>
</comment>
<evidence type="ECO:0000256" key="4">
    <source>
        <dbReference type="ARBA" id="ARBA00035259"/>
    </source>
</evidence>
<dbReference type="GO" id="GO:0000462">
    <property type="term" value="P:maturation of SSU-rRNA from tricistronic rRNA transcript (SSU-rRNA, 5.8S rRNA, LSU-rRNA)"/>
    <property type="evidence" value="ECO:0007669"/>
    <property type="project" value="TreeGrafter"/>
</dbReference>
<dbReference type="PROSITE" id="PS00360">
    <property type="entry name" value="RIBOSOMAL_S9"/>
    <property type="match status" value="1"/>
</dbReference>
<evidence type="ECO:0000256" key="5">
    <source>
        <dbReference type="ARBA" id="ARBA00043019"/>
    </source>
</evidence>
<dbReference type="InterPro" id="IPR020574">
    <property type="entry name" value="Ribosomal_uS9_CS"/>
</dbReference>
<dbReference type="InterPro" id="IPR020568">
    <property type="entry name" value="Ribosomal_Su5_D2-typ_SF"/>
</dbReference>
<proteinExistence type="inferred from homology"/>
<dbReference type="AlphaFoldDB" id="A0A7I8VUA5"/>
<protein>
    <recommendedName>
        <fullName evidence="4">Small ribosomal subunit protein uS9</fullName>
    </recommendedName>
    <alternativeName>
        <fullName evidence="5">40S ribosomal protein S16</fullName>
    </alternativeName>
</protein>
<keyword evidence="8" id="KW-1185">Reference proteome</keyword>
<accession>A0A7I8VUA5</accession>
<evidence type="ECO:0000256" key="1">
    <source>
        <dbReference type="ARBA" id="ARBA00005251"/>
    </source>
</evidence>
<reference evidence="7 8" key="1">
    <citation type="submission" date="2020-08" db="EMBL/GenBank/DDBJ databases">
        <authorList>
            <person name="Hejnol A."/>
        </authorList>
    </citation>
    <scope>NUCLEOTIDE SEQUENCE [LARGE SCALE GENOMIC DNA]</scope>
</reference>
<dbReference type="Pfam" id="PF00380">
    <property type="entry name" value="Ribosomal_S9"/>
    <property type="match status" value="1"/>
</dbReference>
<dbReference type="SUPFAM" id="SSF54211">
    <property type="entry name" value="Ribosomal protein S5 domain 2-like"/>
    <property type="match status" value="1"/>
</dbReference>
<dbReference type="OrthoDB" id="426865at2759"/>
<dbReference type="EMBL" id="CAJFCJ010000008">
    <property type="protein sequence ID" value="CAD5118167.1"/>
    <property type="molecule type" value="Genomic_DNA"/>
</dbReference>
<organism evidence="7 8">
    <name type="scientific">Dimorphilus gyrociliatus</name>
    <dbReference type="NCBI Taxonomy" id="2664684"/>
    <lineage>
        <taxon>Eukaryota</taxon>
        <taxon>Metazoa</taxon>
        <taxon>Spiralia</taxon>
        <taxon>Lophotrochozoa</taxon>
        <taxon>Annelida</taxon>
        <taxon>Polychaeta</taxon>
        <taxon>Polychaeta incertae sedis</taxon>
        <taxon>Dinophilidae</taxon>
        <taxon>Dimorphilus</taxon>
    </lineage>
</organism>
<evidence type="ECO:0000313" key="7">
    <source>
        <dbReference type="EMBL" id="CAD5118167.1"/>
    </source>
</evidence>
<dbReference type="InterPro" id="IPR000754">
    <property type="entry name" value="Ribosomal_uS9"/>
</dbReference>
<dbReference type="InterPro" id="IPR014721">
    <property type="entry name" value="Ribsml_uS5_D2-typ_fold_subgr"/>
</dbReference>
<evidence type="ECO:0000256" key="3">
    <source>
        <dbReference type="ARBA" id="ARBA00023274"/>
    </source>
</evidence>
<dbReference type="Proteomes" id="UP000549394">
    <property type="component" value="Unassembled WGS sequence"/>
</dbReference>
<name>A0A7I8VUA5_9ANNE</name>
<evidence type="ECO:0000313" key="8">
    <source>
        <dbReference type="Proteomes" id="UP000549394"/>
    </source>
</evidence>
<dbReference type="FunFam" id="3.30.230.10:FF:000007">
    <property type="entry name" value="40S ribosomal protein S16"/>
    <property type="match status" value="1"/>
</dbReference>
<gene>
    <name evidence="7" type="ORF">DGYR_LOCUS6591</name>
</gene>
<dbReference type="GO" id="GO:0022627">
    <property type="term" value="C:cytosolic small ribosomal subunit"/>
    <property type="evidence" value="ECO:0007669"/>
    <property type="project" value="TreeGrafter"/>
</dbReference>
<dbReference type="GO" id="GO:0003735">
    <property type="term" value="F:structural constituent of ribosome"/>
    <property type="evidence" value="ECO:0007669"/>
    <property type="project" value="InterPro"/>
</dbReference>
<keyword evidence="3 6" id="KW-0687">Ribonucleoprotein</keyword>
<comment type="similarity">
    <text evidence="1 6">Belongs to the universal ribosomal protein uS9 family.</text>
</comment>
<sequence length="146" mass="16488">MATRQQIQHVQCFGRKKTATAVSHCKSGRGLIKINGRPIHLVEPQILRAKLEEPILLLGKERFSGVDIRVRVNGGGHVAQVYAIRQAISKSLVAYYQKYVDEASKKEIKDILVQYDKSLLVADPRRCEPKKFGGPGARARYQKSYR</sequence>
<dbReference type="Gene3D" id="3.30.230.10">
    <property type="match status" value="1"/>
</dbReference>
<keyword evidence="2 6" id="KW-0689">Ribosomal protein</keyword>